<sequence>MNELQQLLIKGSEKVIGHYQFLLDSAASEQERERYRRRIEEERRILGRLLDHFDQSTRAA</sequence>
<reference evidence="1 2" key="1">
    <citation type="submission" date="2019-05" db="EMBL/GenBank/DDBJ databases">
        <title>Draft Genome of Bradyrhizobium elkanii strain SEMIA 938, Used in Commercial Inoculants for Lupinus spp. in Brazil.</title>
        <authorList>
            <person name="Hungria M."/>
            <person name="Delamuta J.R.M."/>
            <person name="Ribeiro R.A."/>
            <person name="Nogueira M.A."/>
        </authorList>
    </citation>
    <scope>NUCLEOTIDE SEQUENCE [LARGE SCALE GENOMIC DNA]</scope>
    <source>
        <strain evidence="1 2">Semia 938</strain>
    </source>
</reference>
<organism evidence="1 2">
    <name type="scientific">Bradyrhizobium elkanii</name>
    <dbReference type="NCBI Taxonomy" id="29448"/>
    <lineage>
        <taxon>Bacteria</taxon>
        <taxon>Pseudomonadati</taxon>
        <taxon>Pseudomonadota</taxon>
        <taxon>Alphaproteobacteria</taxon>
        <taxon>Hyphomicrobiales</taxon>
        <taxon>Nitrobacteraceae</taxon>
        <taxon>Bradyrhizobium</taxon>
    </lineage>
</organism>
<name>A0A4U6S817_BRAEL</name>
<accession>A0A4U6S817</accession>
<evidence type="ECO:0000313" key="1">
    <source>
        <dbReference type="EMBL" id="TKV82392.1"/>
    </source>
</evidence>
<proteinExistence type="predicted"/>
<dbReference type="Proteomes" id="UP000305095">
    <property type="component" value="Unassembled WGS sequence"/>
</dbReference>
<evidence type="ECO:0000313" key="2">
    <source>
        <dbReference type="Proteomes" id="UP000305095"/>
    </source>
</evidence>
<comment type="caution">
    <text evidence="1">The sequence shown here is derived from an EMBL/GenBank/DDBJ whole genome shotgun (WGS) entry which is preliminary data.</text>
</comment>
<dbReference type="RefSeq" id="WP_137477749.1">
    <property type="nucleotide sequence ID" value="NZ_SZZP01000004.1"/>
</dbReference>
<gene>
    <name evidence="1" type="ORF">FDV58_07870</name>
</gene>
<dbReference type="EMBL" id="SZZP01000004">
    <property type="protein sequence ID" value="TKV82392.1"/>
    <property type="molecule type" value="Genomic_DNA"/>
</dbReference>
<dbReference type="AlphaFoldDB" id="A0A4U6S817"/>
<protein>
    <submittedName>
        <fullName evidence="1">Uncharacterized protein</fullName>
    </submittedName>
</protein>